<dbReference type="InterPro" id="IPR015421">
    <property type="entry name" value="PyrdxlP-dep_Trfase_major"/>
</dbReference>
<dbReference type="InterPro" id="IPR015422">
    <property type="entry name" value="PyrdxlP-dep_Trfase_small"/>
</dbReference>
<dbReference type="RefSeq" id="WP_295189807.1">
    <property type="nucleotide sequence ID" value="NZ_JAWJZA010000021.1"/>
</dbReference>
<dbReference type="Gene3D" id="3.40.640.10">
    <property type="entry name" value="Type I PLP-dependent aspartate aminotransferase-like (Major domain)"/>
    <property type="match status" value="1"/>
</dbReference>
<keyword evidence="6" id="KW-1185">Reference proteome</keyword>
<dbReference type="Pfam" id="PF00155">
    <property type="entry name" value="Aminotran_1_2"/>
    <property type="match status" value="1"/>
</dbReference>
<evidence type="ECO:0000256" key="1">
    <source>
        <dbReference type="ARBA" id="ARBA00001933"/>
    </source>
</evidence>
<gene>
    <name evidence="5" type="ORF">RVY80_08785</name>
</gene>
<keyword evidence="2" id="KW-0663">Pyridoxal phosphate</keyword>
<dbReference type="SUPFAM" id="SSF53383">
    <property type="entry name" value="PLP-dependent transferases"/>
    <property type="match status" value="1"/>
</dbReference>
<dbReference type="InterPro" id="IPR015424">
    <property type="entry name" value="PyrdxlP-dep_Trfase"/>
</dbReference>
<evidence type="ECO:0000313" key="5">
    <source>
        <dbReference type="EMBL" id="MDV5088918.1"/>
    </source>
</evidence>
<sequence length="375" mass="41944">MKYGHGGNVFKFAQLHQIAVEDVIDYSANINPLGPSESSMGVVAEMLPMVSHYPDPNQTELLDAIERVYKMPKEHIVAGNGAAELLYAICRLPGYTGCFVPAPGFSEYRLAAETANIPVRDTFYMPRESAEGDHYFEVPYLALQTFAAKLKGQDGRIICFLGNPNNPDGTLLEREHVRVLAGMLRDANSLLVIDESFIDFVGTEPLGDNPHSLRDLIFEFDNVIVVHSLTKFYAVPGLRVGVLFAPKILQPKLKELIPTWSVNTLAQTYATLSVDDTEYVEKTKAVVCDEKSYMYTALSAIPALTVYKPSVNFMLLKINTPNKTVEQLQEYLGDSNILIRSCANYEGLDEQWFRVAIKTRESNEILVKKLQLFFS</sequence>
<dbReference type="PANTHER" id="PTHR42885:SF1">
    <property type="entry name" value="THREONINE-PHOSPHATE DECARBOXYLASE"/>
    <property type="match status" value="1"/>
</dbReference>
<dbReference type="EC" id="2.6.1.-" evidence="3"/>
<dbReference type="PROSITE" id="PS00105">
    <property type="entry name" value="AA_TRANSFER_CLASS_1"/>
    <property type="match status" value="1"/>
</dbReference>
<evidence type="ECO:0000259" key="4">
    <source>
        <dbReference type="Pfam" id="PF00155"/>
    </source>
</evidence>
<proteinExistence type="inferred from homology"/>
<evidence type="ECO:0000256" key="3">
    <source>
        <dbReference type="RuleBase" id="RU000481"/>
    </source>
</evidence>
<dbReference type="InterPro" id="IPR004839">
    <property type="entry name" value="Aminotransferase_I/II_large"/>
</dbReference>
<dbReference type="InterPro" id="IPR004838">
    <property type="entry name" value="NHTrfase_class1_PyrdxlP-BS"/>
</dbReference>
<evidence type="ECO:0000256" key="2">
    <source>
        <dbReference type="ARBA" id="ARBA00022898"/>
    </source>
</evidence>
<dbReference type="CDD" id="cd00609">
    <property type="entry name" value="AAT_like"/>
    <property type="match status" value="1"/>
</dbReference>
<comment type="cofactor">
    <cofactor evidence="1 3">
        <name>pyridoxal 5'-phosphate</name>
        <dbReference type="ChEBI" id="CHEBI:597326"/>
    </cofactor>
</comment>
<comment type="similarity">
    <text evidence="3">Belongs to the class-I pyridoxal-phosphate-dependent aminotransferase family.</text>
</comment>
<evidence type="ECO:0000313" key="6">
    <source>
        <dbReference type="Proteomes" id="UP001272515"/>
    </source>
</evidence>
<accession>A0ABU3ZAH5</accession>
<comment type="caution">
    <text evidence="5">The sequence shown here is derived from an EMBL/GenBank/DDBJ whole genome shotgun (WGS) entry which is preliminary data.</text>
</comment>
<dbReference type="Gene3D" id="3.90.1150.10">
    <property type="entry name" value="Aspartate Aminotransferase, domain 1"/>
    <property type="match status" value="1"/>
</dbReference>
<name>A0ABU3ZAH5_9FIRM</name>
<dbReference type="EMBL" id="JAWJZB010000010">
    <property type="protein sequence ID" value="MDV5088918.1"/>
    <property type="molecule type" value="Genomic_DNA"/>
</dbReference>
<keyword evidence="3" id="KW-0808">Transferase</keyword>
<keyword evidence="3" id="KW-0032">Aminotransferase</keyword>
<reference evidence="5 6" key="1">
    <citation type="submission" date="2023-10" db="EMBL/GenBank/DDBJ databases">
        <title>Veillonella sp. nov., isolated from a pig farm feces dump.</title>
        <authorList>
            <person name="Chang Y.-H."/>
        </authorList>
    </citation>
    <scope>NUCLEOTIDE SEQUENCE [LARGE SCALE GENOMIC DNA]</scope>
    <source>
        <strain evidence="5 6">YH-vei2233</strain>
    </source>
</reference>
<organism evidence="5 6">
    <name type="scientific">Veillonella absiana</name>
    <dbReference type="NCBI Taxonomy" id="3079305"/>
    <lineage>
        <taxon>Bacteria</taxon>
        <taxon>Bacillati</taxon>
        <taxon>Bacillota</taxon>
        <taxon>Negativicutes</taxon>
        <taxon>Veillonellales</taxon>
        <taxon>Veillonellaceae</taxon>
        <taxon>Veillonella</taxon>
    </lineage>
</organism>
<feature type="domain" description="Aminotransferase class I/classII large" evidence="4">
    <location>
        <begin position="22"/>
        <end position="370"/>
    </location>
</feature>
<dbReference type="Proteomes" id="UP001272515">
    <property type="component" value="Unassembled WGS sequence"/>
</dbReference>
<dbReference type="PANTHER" id="PTHR42885">
    <property type="entry name" value="HISTIDINOL-PHOSPHATE AMINOTRANSFERASE-RELATED"/>
    <property type="match status" value="1"/>
</dbReference>
<protein>
    <recommendedName>
        <fullName evidence="3">Aminotransferase</fullName>
        <ecNumber evidence="3">2.6.1.-</ecNumber>
    </recommendedName>
</protein>